<evidence type="ECO:0000256" key="8">
    <source>
        <dbReference type="SAM" id="SignalP"/>
    </source>
</evidence>
<dbReference type="GO" id="GO:0000139">
    <property type="term" value="C:Golgi membrane"/>
    <property type="evidence" value="ECO:0007669"/>
    <property type="project" value="TreeGrafter"/>
</dbReference>
<dbReference type="Proteomes" id="UP000310066">
    <property type="component" value="Unassembled WGS sequence"/>
</dbReference>
<organism evidence="10 11">
    <name type="scientific">Friedmanniomyces endolithicus</name>
    <dbReference type="NCBI Taxonomy" id="329885"/>
    <lineage>
        <taxon>Eukaryota</taxon>
        <taxon>Fungi</taxon>
        <taxon>Dikarya</taxon>
        <taxon>Ascomycota</taxon>
        <taxon>Pezizomycotina</taxon>
        <taxon>Dothideomycetes</taxon>
        <taxon>Dothideomycetidae</taxon>
        <taxon>Mycosphaerellales</taxon>
        <taxon>Teratosphaeriaceae</taxon>
        <taxon>Friedmanniomyces</taxon>
    </lineage>
</organism>
<evidence type="ECO:0000256" key="6">
    <source>
        <dbReference type="SAM" id="MobiDB-lite"/>
    </source>
</evidence>
<dbReference type="PANTHER" id="PTHR12223:SF28">
    <property type="entry name" value="LECTIN, MANNOSE BINDING 1 LIKE"/>
    <property type="match status" value="1"/>
</dbReference>
<feature type="chain" id="PRO_5020228007" description="L-type lectin-like domain-containing protein" evidence="8">
    <location>
        <begin position="22"/>
        <end position="445"/>
    </location>
</feature>
<comment type="caution">
    <text evidence="10">The sequence shown here is derived from an EMBL/GenBank/DDBJ whole genome shotgun (WGS) entry which is preliminary data.</text>
</comment>
<dbReference type="Gene3D" id="2.60.120.200">
    <property type="match status" value="1"/>
</dbReference>
<evidence type="ECO:0000259" key="9">
    <source>
        <dbReference type="PROSITE" id="PS51328"/>
    </source>
</evidence>
<sequence length="445" mass="49294">MAKPRILYSLLWLLHATTTSALFALDSVSFGHQAQLSPNGRALPGWSLSGDNHQVQLLSDRIILTPPYPGNARGAAWTDETVPSEDWTADFLFRASGQDMGTGNLNIWYTKDKSHIGTNSVYTVDNFDGLVLVIDQYGGTGGKIRGFLNDGTQNFKAHSSLESLAFGHCDYSYRNLGRPSNIRISNRNGLSVFVDDKECFRTDRVTLPSGYHFGLTAATADNPDSFEVSKFTVSSSSPSQPQHLNHPAARSGLPPTLEKLDRFPGSPEAVPDRPADEIKSQEDQFADLHNRLQGMTHQVANIFGEFDILQRKIEEKHEALMNALPSIAGGSAASGSEQQVQPRENTAAIDEIRRKMEGMERVLQQIQRDIEGKDYKEHINGLQMAVDGLKGGLTEHLPDTVAMLIRASAPRMGMFVFVVLAFQVMLVGAYVVYKRRRDRMPKKYL</sequence>
<evidence type="ECO:0000313" key="11">
    <source>
        <dbReference type="Proteomes" id="UP000310066"/>
    </source>
</evidence>
<evidence type="ECO:0000256" key="3">
    <source>
        <dbReference type="ARBA" id="ARBA00022729"/>
    </source>
</evidence>
<dbReference type="OrthoDB" id="10265193at2759"/>
<dbReference type="SUPFAM" id="SSF49899">
    <property type="entry name" value="Concanavalin A-like lectins/glucanases"/>
    <property type="match status" value="1"/>
</dbReference>
<dbReference type="InterPro" id="IPR051136">
    <property type="entry name" value="Intracellular_Lectin-GPT"/>
</dbReference>
<evidence type="ECO:0000256" key="5">
    <source>
        <dbReference type="ARBA" id="ARBA00023136"/>
    </source>
</evidence>
<dbReference type="PANTHER" id="PTHR12223">
    <property type="entry name" value="VESICULAR MANNOSE-BINDING LECTIN"/>
    <property type="match status" value="1"/>
</dbReference>
<name>A0A4U0UXE7_9PEZI</name>
<proteinExistence type="predicted"/>
<dbReference type="InterPro" id="IPR035661">
    <property type="entry name" value="EMP46/EMP47_N"/>
</dbReference>
<keyword evidence="2 7" id="KW-0812">Transmembrane</keyword>
<feature type="transmembrane region" description="Helical" evidence="7">
    <location>
        <begin position="412"/>
        <end position="433"/>
    </location>
</feature>
<dbReference type="GO" id="GO:0006888">
    <property type="term" value="P:endoplasmic reticulum to Golgi vesicle-mediated transport"/>
    <property type="evidence" value="ECO:0007669"/>
    <property type="project" value="TreeGrafter"/>
</dbReference>
<dbReference type="AlphaFoldDB" id="A0A4U0UXE7"/>
<feature type="region of interest" description="Disordered" evidence="6">
    <location>
        <begin position="229"/>
        <end position="277"/>
    </location>
</feature>
<dbReference type="InterPro" id="IPR005052">
    <property type="entry name" value="Lectin_leg"/>
</dbReference>
<evidence type="ECO:0000256" key="4">
    <source>
        <dbReference type="ARBA" id="ARBA00022989"/>
    </source>
</evidence>
<feature type="domain" description="L-type lectin-like" evidence="9">
    <location>
        <begin position="27"/>
        <end position="236"/>
    </location>
</feature>
<keyword evidence="5 7" id="KW-0472">Membrane</keyword>
<dbReference type="STRING" id="329885.A0A4U0UXE7"/>
<protein>
    <recommendedName>
        <fullName evidence="9">L-type lectin-like domain-containing protein</fullName>
    </recommendedName>
</protein>
<dbReference type="Pfam" id="PF03388">
    <property type="entry name" value="Lectin_leg-like"/>
    <property type="match status" value="1"/>
</dbReference>
<keyword evidence="4 7" id="KW-1133">Transmembrane helix</keyword>
<evidence type="ECO:0000256" key="7">
    <source>
        <dbReference type="SAM" id="Phobius"/>
    </source>
</evidence>
<feature type="signal peptide" evidence="8">
    <location>
        <begin position="1"/>
        <end position="21"/>
    </location>
</feature>
<accession>A0A4U0UXE7</accession>
<dbReference type="GO" id="GO:0030134">
    <property type="term" value="C:COPII-coated ER to Golgi transport vesicle"/>
    <property type="evidence" value="ECO:0007669"/>
    <property type="project" value="TreeGrafter"/>
</dbReference>
<comment type="subcellular location">
    <subcellularLocation>
        <location evidence="1">Membrane</location>
        <topology evidence="1">Single-pass type I membrane protein</topology>
    </subcellularLocation>
</comment>
<evidence type="ECO:0000256" key="2">
    <source>
        <dbReference type="ARBA" id="ARBA00022692"/>
    </source>
</evidence>
<dbReference type="GO" id="GO:0005793">
    <property type="term" value="C:endoplasmic reticulum-Golgi intermediate compartment"/>
    <property type="evidence" value="ECO:0007669"/>
    <property type="project" value="TreeGrafter"/>
</dbReference>
<dbReference type="CDD" id="cd06903">
    <property type="entry name" value="lectin_EMP46_EMP47"/>
    <property type="match status" value="1"/>
</dbReference>
<dbReference type="InterPro" id="IPR013320">
    <property type="entry name" value="ConA-like_dom_sf"/>
</dbReference>
<dbReference type="GO" id="GO:0005537">
    <property type="term" value="F:D-mannose binding"/>
    <property type="evidence" value="ECO:0007669"/>
    <property type="project" value="TreeGrafter"/>
</dbReference>
<dbReference type="GO" id="GO:0005789">
    <property type="term" value="C:endoplasmic reticulum membrane"/>
    <property type="evidence" value="ECO:0007669"/>
    <property type="project" value="TreeGrafter"/>
</dbReference>
<dbReference type="EMBL" id="NAJP01000031">
    <property type="protein sequence ID" value="TKA40794.1"/>
    <property type="molecule type" value="Genomic_DNA"/>
</dbReference>
<evidence type="ECO:0000256" key="1">
    <source>
        <dbReference type="ARBA" id="ARBA00004479"/>
    </source>
</evidence>
<evidence type="ECO:0000313" key="10">
    <source>
        <dbReference type="EMBL" id="TKA40794.1"/>
    </source>
</evidence>
<dbReference type="PROSITE" id="PS51328">
    <property type="entry name" value="L_LECTIN_LIKE"/>
    <property type="match status" value="1"/>
</dbReference>
<keyword evidence="3 8" id="KW-0732">Signal</keyword>
<reference evidence="10 11" key="1">
    <citation type="submission" date="2017-03" db="EMBL/GenBank/DDBJ databases">
        <title>Genomes of endolithic fungi from Antarctica.</title>
        <authorList>
            <person name="Coleine C."/>
            <person name="Masonjones S."/>
            <person name="Stajich J.E."/>
        </authorList>
    </citation>
    <scope>NUCLEOTIDE SEQUENCE [LARGE SCALE GENOMIC DNA]</scope>
    <source>
        <strain evidence="10 11">CCFEE 5311</strain>
    </source>
</reference>
<gene>
    <name evidence="10" type="ORF">B0A54_08064</name>
</gene>